<gene>
    <name evidence="2" type="ORF">BOLC3T21036H</name>
</gene>
<feature type="compositionally biased region" description="Basic residues" evidence="1">
    <location>
        <begin position="41"/>
        <end position="54"/>
    </location>
</feature>
<feature type="compositionally biased region" description="Basic residues" evidence="1">
    <location>
        <begin position="83"/>
        <end position="98"/>
    </location>
</feature>
<feature type="region of interest" description="Disordered" evidence="1">
    <location>
        <begin position="1"/>
        <end position="131"/>
    </location>
</feature>
<feature type="compositionally biased region" description="Basic and acidic residues" evidence="1">
    <location>
        <begin position="99"/>
        <end position="110"/>
    </location>
</feature>
<name>A0A3P6BT61_BRAOL</name>
<organism evidence="2">
    <name type="scientific">Brassica oleracea</name>
    <name type="common">Wild cabbage</name>
    <dbReference type="NCBI Taxonomy" id="3712"/>
    <lineage>
        <taxon>Eukaryota</taxon>
        <taxon>Viridiplantae</taxon>
        <taxon>Streptophyta</taxon>
        <taxon>Embryophyta</taxon>
        <taxon>Tracheophyta</taxon>
        <taxon>Spermatophyta</taxon>
        <taxon>Magnoliopsida</taxon>
        <taxon>eudicotyledons</taxon>
        <taxon>Gunneridae</taxon>
        <taxon>Pentapetalae</taxon>
        <taxon>rosids</taxon>
        <taxon>malvids</taxon>
        <taxon>Brassicales</taxon>
        <taxon>Brassicaceae</taxon>
        <taxon>Brassiceae</taxon>
        <taxon>Brassica</taxon>
    </lineage>
</organism>
<evidence type="ECO:0000256" key="1">
    <source>
        <dbReference type="SAM" id="MobiDB-lite"/>
    </source>
</evidence>
<reference evidence="2" key="1">
    <citation type="submission" date="2018-11" db="EMBL/GenBank/DDBJ databases">
        <authorList>
            <consortium name="Genoscope - CEA"/>
            <person name="William W."/>
        </authorList>
    </citation>
    <scope>NUCLEOTIDE SEQUENCE</scope>
</reference>
<accession>A0A3P6BT61</accession>
<evidence type="ECO:0000313" key="2">
    <source>
        <dbReference type="EMBL" id="VDD00431.1"/>
    </source>
</evidence>
<proteinExistence type="predicted"/>
<protein>
    <submittedName>
        <fullName evidence="2">Uncharacterized protein</fullName>
    </submittedName>
</protein>
<sequence>MEGVPDLSALLKGKKQKILNKAREVPSSIGGDVNMEPLARSPKRKAAKGAKTKKRAAEGQQSASFEESASLERAPPPTEASKSPKKKKKKKEGKKRPREKPTSTGDREPPQKTFLRLVRSRQCPRSGLRRRRRRNLSSLLRARGLLLTR</sequence>
<dbReference type="AlphaFoldDB" id="A0A3P6BT61"/>
<dbReference type="EMBL" id="LR031872">
    <property type="protein sequence ID" value="VDD00431.1"/>
    <property type="molecule type" value="Genomic_DNA"/>
</dbReference>